<comment type="caution">
    <text evidence="3">The sequence shown here is derived from an EMBL/GenBank/DDBJ whole genome shotgun (WGS) entry which is preliminary data.</text>
</comment>
<evidence type="ECO:0000313" key="3">
    <source>
        <dbReference type="EMBL" id="GMI08880.1"/>
    </source>
</evidence>
<keyword evidence="4" id="KW-1185">Reference proteome</keyword>
<feature type="region of interest" description="Disordered" evidence="1">
    <location>
        <begin position="284"/>
        <end position="316"/>
    </location>
</feature>
<dbReference type="Pfam" id="PF00581">
    <property type="entry name" value="Rhodanese"/>
    <property type="match status" value="1"/>
</dbReference>
<sequence>MATAEPTFMNSSGYIFSKIDAIYLPVARIQLLKVQREEHPTLTGTILIAEEGANIRLSGTPFQVSSFKSLIDETLFPNSTTSIANYKDVPSSSSAPSLPRFLVKIKNHLIKFPVPMGSSPVASHINSSEMKDLLSQGATILDTRNDYEYKLGKFKGAKTIADLKTFQELPSKMKDITFPFPPTQKHNHIIMYCTGGIRCEKAQYMDFPPNTSLYQLDGGVLKYFEENPDGELWDGGLFVFDERKCVDPRGEIVPVDCCFKCRFPVERNPAQAEKGAKTCQECGYDDFYNSRGEKRRRSTGKKRTHAQTETVSDNPT</sequence>
<evidence type="ECO:0000256" key="1">
    <source>
        <dbReference type="SAM" id="MobiDB-lite"/>
    </source>
</evidence>
<proteinExistence type="predicted"/>
<dbReference type="EMBL" id="BRXX01000390">
    <property type="protein sequence ID" value="GMI08880.1"/>
    <property type="molecule type" value="Genomic_DNA"/>
</dbReference>
<reference evidence="4" key="1">
    <citation type="journal article" date="2023" name="Commun. Biol.">
        <title>Genome analysis of Parmales, the sister group of diatoms, reveals the evolutionary specialization of diatoms from phago-mixotrophs to photoautotrophs.</title>
        <authorList>
            <person name="Ban H."/>
            <person name="Sato S."/>
            <person name="Yoshikawa S."/>
            <person name="Yamada K."/>
            <person name="Nakamura Y."/>
            <person name="Ichinomiya M."/>
            <person name="Sato N."/>
            <person name="Blanc-Mathieu R."/>
            <person name="Endo H."/>
            <person name="Kuwata A."/>
            <person name="Ogata H."/>
        </authorList>
    </citation>
    <scope>NUCLEOTIDE SEQUENCE [LARGE SCALE GENOMIC DNA]</scope>
    <source>
        <strain evidence="4">NIES 3699</strain>
    </source>
</reference>
<dbReference type="Gene3D" id="3.40.250.10">
    <property type="entry name" value="Rhodanese-like domain"/>
    <property type="match status" value="1"/>
</dbReference>
<dbReference type="AlphaFoldDB" id="A0A9W7CN99"/>
<dbReference type="PANTHER" id="PTHR43268:SF3">
    <property type="entry name" value="RHODANESE-LIKE DOMAIN-CONTAINING PROTEIN 7-RELATED"/>
    <property type="match status" value="1"/>
</dbReference>
<dbReference type="SMART" id="SM00450">
    <property type="entry name" value="RHOD"/>
    <property type="match status" value="1"/>
</dbReference>
<name>A0A9W7CN99_9STRA</name>
<dbReference type="InterPro" id="IPR020936">
    <property type="entry name" value="TrhO"/>
</dbReference>
<dbReference type="InterPro" id="IPR001763">
    <property type="entry name" value="Rhodanese-like_dom"/>
</dbReference>
<gene>
    <name evidence="3" type="ORF">TrVE_jg2088</name>
</gene>
<protein>
    <recommendedName>
        <fullName evidence="2">Rhodanese domain-containing protein</fullName>
    </recommendedName>
</protein>
<dbReference type="SUPFAM" id="SSF52821">
    <property type="entry name" value="Rhodanese/Cell cycle control phosphatase"/>
    <property type="match status" value="1"/>
</dbReference>
<dbReference type="PANTHER" id="PTHR43268">
    <property type="entry name" value="THIOSULFATE SULFURTRANSFERASE/RHODANESE-LIKE DOMAIN-CONTAINING PROTEIN 2"/>
    <property type="match status" value="1"/>
</dbReference>
<accession>A0A9W7CN99</accession>
<dbReference type="Gene3D" id="3.30.70.100">
    <property type="match status" value="1"/>
</dbReference>
<organism evidence="3 4">
    <name type="scientific">Triparma verrucosa</name>
    <dbReference type="NCBI Taxonomy" id="1606542"/>
    <lineage>
        <taxon>Eukaryota</taxon>
        <taxon>Sar</taxon>
        <taxon>Stramenopiles</taxon>
        <taxon>Ochrophyta</taxon>
        <taxon>Bolidophyceae</taxon>
        <taxon>Parmales</taxon>
        <taxon>Triparmaceae</taxon>
        <taxon>Triparma</taxon>
    </lineage>
</organism>
<evidence type="ECO:0000259" key="2">
    <source>
        <dbReference type="PROSITE" id="PS50206"/>
    </source>
</evidence>
<dbReference type="PROSITE" id="PS50206">
    <property type="entry name" value="RHODANESE_3"/>
    <property type="match status" value="1"/>
</dbReference>
<feature type="domain" description="Rhodanese" evidence="2">
    <location>
        <begin position="134"/>
        <end position="232"/>
    </location>
</feature>
<feature type="compositionally biased region" description="Polar residues" evidence="1">
    <location>
        <begin position="307"/>
        <end position="316"/>
    </location>
</feature>
<feature type="compositionally biased region" description="Basic residues" evidence="1">
    <location>
        <begin position="293"/>
        <end position="305"/>
    </location>
</feature>
<dbReference type="Proteomes" id="UP001165160">
    <property type="component" value="Unassembled WGS sequence"/>
</dbReference>
<evidence type="ECO:0000313" key="4">
    <source>
        <dbReference type="Proteomes" id="UP001165160"/>
    </source>
</evidence>
<dbReference type="InterPro" id="IPR036873">
    <property type="entry name" value="Rhodanese-like_dom_sf"/>
</dbReference>